<evidence type="ECO:0000313" key="1">
    <source>
        <dbReference type="EMBL" id="KAH7995856.1"/>
    </source>
</evidence>
<comment type="caution">
    <text evidence="1">The sequence shown here is derived from an EMBL/GenBank/DDBJ whole genome shotgun (WGS) entry which is preliminary data.</text>
</comment>
<reference evidence="1" key="1">
    <citation type="submission" date="2021-08" db="EMBL/GenBank/DDBJ databases">
        <title>The first chromosome-level gecko genome reveals the dynamic sex chromosomes of Neotropical dwarf geckos (Sphaerodactylidae: Sphaerodactylus).</title>
        <authorList>
            <person name="Pinto B.J."/>
            <person name="Keating S.E."/>
            <person name="Gamble T."/>
        </authorList>
    </citation>
    <scope>NUCLEOTIDE SEQUENCE</scope>
    <source>
        <strain evidence="1">TG3544</strain>
    </source>
</reference>
<name>A0ACB8ET89_9SAUR</name>
<accession>A0ACB8ET89</accession>
<evidence type="ECO:0000313" key="2">
    <source>
        <dbReference type="Proteomes" id="UP000827872"/>
    </source>
</evidence>
<proteinExistence type="predicted"/>
<dbReference type="Proteomes" id="UP000827872">
    <property type="component" value="Linkage Group LG07"/>
</dbReference>
<dbReference type="EMBL" id="CM037620">
    <property type="protein sequence ID" value="KAH7995856.1"/>
    <property type="molecule type" value="Genomic_DNA"/>
</dbReference>
<organism evidence="1 2">
    <name type="scientific">Sphaerodactylus townsendi</name>
    <dbReference type="NCBI Taxonomy" id="933632"/>
    <lineage>
        <taxon>Eukaryota</taxon>
        <taxon>Metazoa</taxon>
        <taxon>Chordata</taxon>
        <taxon>Craniata</taxon>
        <taxon>Vertebrata</taxon>
        <taxon>Euteleostomi</taxon>
        <taxon>Lepidosauria</taxon>
        <taxon>Squamata</taxon>
        <taxon>Bifurcata</taxon>
        <taxon>Gekkota</taxon>
        <taxon>Sphaerodactylidae</taxon>
        <taxon>Sphaerodactylus</taxon>
    </lineage>
</organism>
<keyword evidence="2" id="KW-1185">Reference proteome</keyword>
<protein>
    <submittedName>
        <fullName evidence="1">Uncharacterized protein</fullName>
    </submittedName>
</protein>
<gene>
    <name evidence="1" type="ORF">K3G42_028921</name>
</gene>
<sequence length="181" mass="20684">MKQDKAEGATRIKVHSFYLSANEVSVNFVNLNTFYKQGFPYTGKMKVSIAFEDVPLQNETVYLTVDVNDVETHIPYVTDENGEVHFSVDTTNWNNTLVAIRGRHSTGNGTQGDLGFIRAHMEAYNWLKPFYSESNSFLEIQNVEEELPCGKDQEVLVDYIIDRKELGPEADHVDFYYLVSI</sequence>